<protein>
    <recommendedName>
        <fullName evidence="5">Flagellar assembly protein FliO</fullName>
    </recommendedName>
</protein>
<feature type="transmembrane region" description="Helical" evidence="2">
    <location>
        <begin position="6"/>
        <end position="31"/>
    </location>
</feature>
<reference evidence="3 4" key="1">
    <citation type="journal article" date="2016" name="Environ. Microbiol.">
        <title>New Methyloceanibacter diversity from North Sea sediments includes methanotroph containing solely the soluble methane monooxygenase.</title>
        <authorList>
            <person name="Vekeman B."/>
            <person name="Kerckhof F.M."/>
            <person name="Cremers G."/>
            <person name="de Vos P."/>
            <person name="Vandamme P."/>
            <person name="Boon N."/>
            <person name="Op den Camp H.J."/>
            <person name="Heylen K."/>
        </authorList>
    </citation>
    <scope>NUCLEOTIDE SEQUENCE [LARGE SCALE GENOMIC DNA]</scope>
    <source>
        <strain evidence="3 4">R-67177</strain>
    </source>
</reference>
<sequence>MDFDTLILGVATLLFVVALFALLVWAFRTFFGKASSASLRKAREKRLGVIETVAVDSKRTLYLVRRDDVEHLVMIGGPVDVVVETGIKGRPHPLNPPHDDVIIAKTEARPPADYGNT</sequence>
<evidence type="ECO:0008006" key="5">
    <source>
        <dbReference type="Google" id="ProtNLM"/>
    </source>
</evidence>
<accession>A0A1E3WBC9</accession>
<feature type="region of interest" description="Disordered" evidence="1">
    <location>
        <begin position="90"/>
        <end position="117"/>
    </location>
</feature>
<dbReference type="PANTHER" id="PTHR38766">
    <property type="entry name" value="FLAGELLAR PROTEIN FLIO"/>
    <property type="match status" value="1"/>
</dbReference>
<keyword evidence="2" id="KW-1133">Transmembrane helix</keyword>
<dbReference type="OrthoDB" id="8456606at2"/>
<keyword evidence="2" id="KW-0472">Membrane</keyword>
<evidence type="ECO:0000313" key="4">
    <source>
        <dbReference type="Proteomes" id="UP000095042"/>
    </source>
</evidence>
<proteinExistence type="predicted"/>
<evidence type="ECO:0000256" key="1">
    <source>
        <dbReference type="SAM" id="MobiDB-lite"/>
    </source>
</evidence>
<name>A0A1E3WBC9_9HYPH</name>
<organism evidence="3 4">
    <name type="scientific">Methyloceanibacter marginalis</name>
    <dbReference type="NCBI Taxonomy" id="1774971"/>
    <lineage>
        <taxon>Bacteria</taxon>
        <taxon>Pseudomonadati</taxon>
        <taxon>Pseudomonadota</taxon>
        <taxon>Alphaproteobacteria</taxon>
        <taxon>Hyphomicrobiales</taxon>
        <taxon>Hyphomicrobiaceae</taxon>
        <taxon>Methyloceanibacter</taxon>
    </lineage>
</organism>
<dbReference type="EMBL" id="LPWD01000166">
    <property type="protein sequence ID" value="ODS03118.1"/>
    <property type="molecule type" value="Genomic_DNA"/>
</dbReference>
<dbReference type="InterPro" id="IPR052205">
    <property type="entry name" value="FliO/MopB"/>
</dbReference>
<dbReference type="PANTHER" id="PTHR38766:SF1">
    <property type="entry name" value="FLAGELLAR PROTEIN FLIO"/>
    <property type="match status" value="1"/>
</dbReference>
<feature type="compositionally biased region" description="Basic and acidic residues" evidence="1">
    <location>
        <begin position="97"/>
        <end position="110"/>
    </location>
</feature>
<evidence type="ECO:0000313" key="3">
    <source>
        <dbReference type="EMBL" id="ODS03118.1"/>
    </source>
</evidence>
<evidence type="ECO:0000256" key="2">
    <source>
        <dbReference type="SAM" id="Phobius"/>
    </source>
</evidence>
<gene>
    <name evidence="3" type="ORF">AUC71_11455</name>
</gene>
<dbReference type="RefSeq" id="WP_069623682.1">
    <property type="nucleotide sequence ID" value="NZ_LPWD01000166.1"/>
</dbReference>
<keyword evidence="2" id="KW-0812">Transmembrane</keyword>
<comment type="caution">
    <text evidence="3">The sequence shown here is derived from an EMBL/GenBank/DDBJ whole genome shotgun (WGS) entry which is preliminary data.</text>
</comment>
<dbReference type="AlphaFoldDB" id="A0A1E3WBC9"/>
<keyword evidence="4" id="KW-1185">Reference proteome</keyword>
<dbReference type="Proteomes" id="UP000095042">
    <property type="component" value="Unassembled WGS sequence"/>
</dbReference>